<evidence type="ECO:0000313" key="2">
    <source>
        <dbReference type="EMBL" id="ETV84580.1"/>
    </source>
</evidence>
<feature type="region of interest" description="Disordered" evidence="1">
    <location>
        <begin position="177"/>
        <end position="198"/>
    </location>
</feature>
<dbReference type="RefSeq" id="XP_009826272.1">
    <property type="nucleotide sequence ID" value="XM_009827970.1"/>
</dbReference>
<dbReference type="VEuPathDB" id="FungiDB:H257_03748"/>
<protein>
    <submittedName>
        <fullName evidence="2">Uncharacterized protein</fullName>
    </submittedName>
</protein>
<feature type="compositionally biased region" description="Acidic residues" evidence="1">
    <location>
        <begin position="188"/>
        <end position="198"/>
    </location>
</feature>
<dbReference type="AlphaFoldDB" id="W4GXZ8"/>
<reference evidence="2" key="1">
    <citation type="submission" date="2013-12" db="EMBL/GenBank/DDBJ databases">
        <title>The Genome Sequence of Aphanomyces astaci APO3.</title>
        <authorList>
            <consortium name="The Broad Institute Genomics Platform"/>
            <person name="Russ C."/>
            <person name="Tyler B."/>
            <person name="van West P."/>
            <person name="Dieguez-Uribeondo J."/>
            <person name="Young S.K."/>
            <person name="Zeng Q."/>
            <person name="Gargeya S."/>
            <person name="Fitzgerald M."/>
            <person name="Abouelleil A."/>
            <person name="Alvarado L."/>
            <person name="Chapman S.B."/>
            <person name="Gainer-Dewar J."/>
            <person name="Goldberg J."/>
            <person name="Griggs A."/>
            <person name="Gujja S."/>
            <person name="Hansen M."/>
            <person name="Howarth C."/>
            <person name="Imamovic A."/>
            <person name="Ireland A."/>
            <person name="Larimer J."/>
            <person name="McCowan C."/>
            <person name="Murphy C."/>
            <person name="Pearson M."/>
            <person name="Poon T.W."/>
            <person name="Priest M."/>
            <person name="Roberts A."/>
            <person name="Saif S."/>
            <person name="Shea T."/>
            <person name="Sykes S."/>
            <person name="Wortman J."/>
            <person name="Nusbaum C."/>
            <person name="Birren B."/>
        </authorList>
    </citation>
    <scope>NUCLEOTIDE SEQUENCE [LARGE SCALE GENOMIC DNA]</scope>
    <source>
        <strain evidence="2">APO3</strain>
    </source>
</reference>
<evidence type="ECO:0000256" key="1">
    <source>
        <dbReference type="SAM" id="MobiDB-lite"/>
    </source>
</evidence>
<proteinExistence type="predicted"/>
<gene>
    <name evidence="2" type="ORF">H257_03748</name>
</gene>
<sequence length="351" mass="37574">MNWSLYSSTTYALEHSIATRASSHSASYAELDEMSKHAASTSAGVTASSAADGDGGCDEADVDGDWSSRGGAAGLSSLLELGGRRSSLSLGGTAASELSMVGLDGSTLMSSLKRRSAGANRRMGYMAMRSSTLEKLVSWSTAAELGTVLVYVSRSRMCISSERADIRGRLGTRPNPSFKSSIVHVGGGDEDGDDNSDDSGDSWWLADWGKSRAVDPGLCWTTCGDNRRTGECGRLEGGLHVRHTTLAWPVSAHWPQKNMPQTTHWASDCRVAHVWHLAGRSVDLRWGGSPRLLSLHPSSSSPSSSRTGANARGLWFETSVVPTERGTTGLSWCWLEALIWTRHIKHTGTLN</sequence>
<dbReference type="EMBL" id="KI913119">
    <property type="protein sequence ID" value="ETV84580.1"/>
    <property type="molecule type" value="Genomic_DNA"/>
</dbReference>
<feature type="region of interest" description="Disordered" evidence="1">
    <location>
        <begin position="45"/>
        <end position="65"/>
    </location>
</feature>
<dbReference type="GeneID" id="20805744"/>
<name>W4GXZ8_APHAT</name>
<feature type="compositionally biased region" description="Acidic residues" evidence="1">
    <location>
        <begin position="55"/>
        <end position="64"/>
    </location>
</feature>
<organism evidence="2">
    <name type="scientific">Aphanomyces astaci</name>
    <name type="common">Crayfish plague agent</name>
    <dbReference type="NCBI Taxonomy" id="112090"/>
    <lineage>
        <taxon>Eukaryota</taxon>
        <taxon>Sar</taxon>
        <taxon>Stramenopiles</taxon>
        <taxon>Oomycota</taxon>
        <taxon>Saprolegniomycetes</taxon>
        <taxon>Saprolegniales</taxon>
        <taxon>Verrucalvaceae</taxon>
        <taxon>Aphanomyces</taxon>
    </lineage>
</organism>
<accession>W4GXZ8</accession>